<feature type="region of interest" description="Disordered" evidence="1">
    <location>
        <begin position="1"/>
        <end position="20"/>
    </location>
</feature>
<dbReference type="KEGG" id="ccam:M5D45_27610"/>
<sequence>MHKNFPLEIETDHPGQPGNNPAEMEVALLRNRYCKTMAEFFEAPASVSLSRAARAMYRLGRVRQWQAINATARGAPAPNVGNLRSGVLESLAGSHAMVVHRRHWYGTHYNKTDLSDLALQVAMLLALDWRDLGTFALREWFGQHSELDNLYQPTLSGAAGMIVGVAGQALDIKVPEATFRATEAPLAAMTSQWRDNETAFVELALQLADRHLAQSHGHSPTALADFDQPVEQAVPVELLMLLRLRGYAAIPRWLAIHPAMAHPAVSMPTPASPVPSQRCDQFVMQTARLLPEYQALCAAIAAQQASLRANRFR</sequence>
<dbReference type="EMBL" id="VCIZ01000005">
    <property type="protein sequence ID" value="TSP12744.1"/>
    <property type="molecule type" value="Genomic_DNA"/>
</dbReference>
<evidence type="ECO:0000313" key="3">
    <source>
        <dbReference type="EMBL" id="URF06841.1"/>
    </source>
</evidence>
<dbReference type="AlphaFoldDB" id="A0AAE9I5S9"/>
<organism evidence="3 5">
    <name type="scientific">Cupriavidus campinensis</name>
    <dbReference type="NCBI Taxonomy" id="151783"/>
    <lineage>
        <taxon>Bacteria</taxon>
        <taxon>Pseudomonadati</taxon>
        <taxon>Pseudomonadota</taxon>
        <taxon>Betaproteobacteria</taxon>
        <taxon>Burkholderiales</taxon>
        <taxon>Burkholderiaceae</taxon>
        <taxon>Cupriavidus</taxon>
    </lineage>
</organism>
<dbReference type="Proteomes" id="UP000318943">
    <property type="component" value="Unassembled WGS sequence"/>
</dbReference>
<gene>
    <name evidence="2" type="ORF">FGG12_11085</name>
    <name evidence="3" type="ORF">M5D45_27610</name>
</gene>
<evidence type="ECO:0000313" key="5">
    <source>
        <dbReference type="Proteomes" id="UP001056132"/>
    </source>
</evidence>
<evidence type="ECO:0000313" key="2">
    <source>
        <dbReference type="EMBL" id="TSP12744.1"/>
    </source>
</evidence>
<name>A0AAE9I5S9_9BURK</name>
<reference evidence="3" key="3">
    <citation type="submission" date="2022-05" db="EMBL/GenBank/DDBJ databases">
        <authorList>
            <person name="Kunte H.-J."/>
        </authorList>
    </citation>
    <scope>NUCLEOTIDE SEQUENCE</scope>
    <source>
        <strain evidence="3">G5</strain>
    </source>
</reference>
<reference evidence="2 4" key="1">
    <citation type="submission" date="2019-05" db="EMBL/GenBank/DDBJ databases">
        <title>Whole genome sequence analysis of Cupriavidus campinensis S14E4C strain.</title>
        <authorList>
            <person name="Abbaszade G."/>
            <person name="Szabo A."/>
            <person name="Toumi M."/>
            <person name="Toth E."/>
        </authorList>
    </citation>
    <scope>NUCLEOTIDE SEQUENCE [LARGE SCALE GENOMIC DNA]</scope>
    <source>
        <strain evidence="2 4">S14E4C</strain>
    </source>
</reference>
<reference evidence="3" key="2">
    <citation type="journal article" date="2022" name="Microbiol. Resour. Announc.">
        <title>Genome Sequence of Cupriavidus campinensis Strain G5, a Member of a Bacterial Consortium Capable of Polyethylene Degradation.</title>
        <authorList>
            <person name="Schneider B."/>
            <person name="Pfeiffer F."/>
            <person name="Dyall-Smith M."/>
            <person name="Kunte H.J."/>
        </authorList>
    </citation>
    <scope>NUCLEOTIDE SEQUENCE</scope>
    <source>
        <strain evidence="3">G5</strain>
    </source>
</reference>
<dbReference type="Proteomes" id="UP001056132">
    <property type="component" value="Chromosome 2"/>
</dbReference>
<accession>A0AAE9I5S9</accession>
<dbReference type="RefSeq" id="WP_144197711.1">
    <property type="nucleotide sequence ID" value="NZ_CP097331.1"/>
</dbReference>
<evidence type="ECO:0000256" key="1">
    <source>
        <dbReference type="SAM" id="MobiDB-lite"/>
    </source>
</evidence>
<proteinExistence type="predicted"/>
<dbReference type="EMBL" id="CP097331">
    <property type="protein sequence ID" value="URF06841.1"/>
    <property type="molecule type" value="Genomic_DNA"/>
</dbReference>
<protein>
    <submittedName>
        <fullName evidence="3">Uncharacterized protein</fullName>
    </submittedName>
</protein>
<evidence type="ECO:0000313" key="4">
    <source>
        <dbReference type="Proteomes" id="UP000318943"/>
    </source>
</evidence>
<keyword evidence="4" id="KW-1185">Reference proteome</keyword>